<dbReference type="PROSITE" id="PS00027">
    <property type="entry name" value="HOMEOBOX_1"/>
    <property type="match status" value="1"/>
</dbReference>
<feature type="domain" description="Homeobox" evidence="10">
    <location>
        <begin position="295"/>
        <end position="355"/>
    </location>
</feature>
<feature type="region of interest" description="Disordered" evidence="9">
    <location>
        <begin position="177"/>
        <end position="270"/>
    </location>
</feature>
<dbReference type="PRINTS" id="PR00025">
    <property type="entry name" value="ANTENNAPEDIA"/>
</dbReference>
<name>A0A0C9PM30_9HYME</name>
<dbReference type="InterPro" id="IPR001356">
    <property type="entry name" value="HD"/>
</dbReference>
<evidence type="ECO:0000259" key="10">
    <source>
        <dbReference type="PROSITE" id="PS50071"/>
    </source>
</evidence>
<dbReference type="Pfam" id="PF00046">
    <property type="entry name" value="Homeodomain"/>
    <property type="match status" value="1"/>
</dbReference>
<feature type="compositionally biased region" description="Low complexity" evidence="9">
    <location>
        <begin position="14"/>
        <end position="23"/>
    </location>
</feature>
<feature type="region of interest" description="Disordered" evidence="9">
    <location>
        <begin position="1"/>
        <end position="29"/>
    </location>
</feature>
<evidence type="ECO:0000256" key="6">
    <source>
        <dbReference type="PROSITE-ProRule" id="PRU00108"/>
    </source>
</evidence>
<feature type="compositionally biased region" description="Low complexity" evidence="9">
    <location>
        <begin position="179"/>
        <end position="197"/>
    </location>
</feature>
<evidence type="ECO:0000256" key="5">
    <source>
        <dbReference type="ARBA" id="ARBA00023242"/>
    </source>
</evidence>
<dbReference type="SMART" id="SM00389">
    <property type="entry name" value="HOX"/>
    <property type="match status" value="1"/>
</dbReference>
<dbReference type="Gene3D" id="1.10.10.60">
    <property type="entry name" value="Homeodomain-like"/>
    <property type="match status" value="1"/>
</dbReference>
<dbReference type="PROSITE" id="PS50071">
    <property type="entry name" value="HOMEOBOX_2"/>
    <property type="match status" value="1"/>
</dbReference>
<evidence type="ECO:0000256" key="9">
    <source>
        <dbReference type="SAM" id="MobiDB-lite"/>
    </source>
</evidence>
<evidence type="ECO:0000256" key="7">
    <source>
        <dbReference type="RuleBase" id="RU000682"/>
    </source>
</evidence>
<dbReference type="SUPFAM" id="SSF46689">
    <property type="entry name" value="Homeodomain-like"/>
    <property type="match status" value="1"/>
</dbReference>
<comment type="similarity">
    <text evidence="8">Belongs to the Antp homeobox family.</text>
</comment>
<protein>
    <submittedName>
        <fullName evidence="11">Dfd protein</fullName>
    </submittedName>
</protein>
<gene>
    <name evidence="11" type="primary">Dfd</name>
    <name evidence="11" type="ORF">g.11966</name>
</gene>
<feature type="compositionally biased region" description="Low complexity" evidence="9">
    <location>
        <begin position="143"/>
        <end position="156"/>
    </location>
</feature>
<reference evidence="11" key="1">
    <citation type="submission" date="2015-01" db="EMBL/GenBank/DDBJ databases">
        <title>Transcriptome Assembly of Fopius arisanus.</title>
        <authorList>
            <person name="Geib S."/>
        </authorList>
    </citation>
    <scope>NUCLEOTIDE SEQUENCE</scope>
</reference>
<feature type="region of interest" description="Disordered" evidence="9">
    <location>
        <begin position="133"/>
        <end position="164"/>
    </location>
</feature>
<dbReference type="InterPro" id="IPR017995">
    <property type="entry name" value="Homeobox_antennapedia"/>
</dbReference>
<comment type="subcellular location">
    <subcellularLocation>
        <location evidence="1 6 7">Nucleus</location>
    </subcellularLocation>
</comment>
<evidence type="ECO:0000256" key="2">
    <source>
        <dbReference type="ARBA" id="ARBA00022473"/>
    </source>
</evidence>
<keyword evidence="3 6" id="KW-0238">DNA-binding</keyword>
<dbReference type="InterPro" id="IPR009057">
    <property type="entry name" value="Homeodomain-like_sf"/>
</dbReference>
<proteinExistence type="inferred from homology"/>
<feature type="DNA-binding region" description="Homeobox" evidence="6">
    <location>
        <begin position="297"/>
        <end position="356"/>
    </location>
</feature>
<dbReference type="InterPro" id="IPR001827">
    <property type="entry name" value="Homeobox_Antennapedia_CS"/>
</dbReference>
<keyword evidence="2" id="KW-0217">Developmental protein</keyword>
<dbReference type="GO" id="GO:0000981">
    <property type="term" value="F:DNA-binding transcription factor activity, RNA polymerase II-specific"/>
    <property type="evidence" value="ECO:0007669"/>
    <property type="project" value="InterPro"/>
</dbReference>
<dbReference type="CDD" id="cd00086">
    <property type="entry name" value="homeodomain"/>
    <property type="match status" value="1"/>
</dbReference>
<keyword evidence="4 6" id="KW-0371">Homeobox</keyword>
<dbReference type="EMBL" id="GBYB01002148">
    <property type="protein sequence ID" value="JAG71915.1"/>
    <property type="molecule type" value="Transcribed_RNA"/>
</dbReference>
<dbReference type="InterPro" id="IPR017970">
    <property type="entry name" value="Homeobox_CS"/>
</dbReference>
<evidence type="ECO:0000256" key="3">
    <source>
        <dbReference type="ARBA" id="ARBA00023125"/>
    </source>
</evidence>
<organism evidence="11">
    <name type="scientific">Fopius arisanus</name>
    <dbReference type="NCBI Taxonomy" id="64838"/>
    <lineage>
        <taxon>Eukaryota</taxon>
        <taxon>Metazoa</taxon>
        <taxon>Ecdysozoa</taxon>
        <taxon>Arthropoda</taxon>
        <taxon>Hexapoda</taxon>
        <taxon>Insecta</taxon>
        <taxon>Pterygota</taxon>
        <taxon>Neoptera</taxon>
        <taxon>Endopterygota</taxon>
        <taxon>Hymenoptera</taxon>
        <taxon>Apocrita</taxon>
        <taxon>Ichneumonoidea</taxon>
        <taxon>Braconidae</taxon>
        <taxon>Opiinae</taxon>
        <taxon>Fopius</taxon>
    </lineage>
</organism>
<dbReference type="PANTHER" id="PTHR45771">
    <property type="entry name" value="HOMEOTIC PROTEIN DEFORMED"/>
    <property type="match status" value="1"/>
</dbReference>
<dbReference type="GO" id="GO:0009952">
    <property type="term" value="P:anterior/posterior pattern specification"/>
    <property type="evidence" value="ECO:0007669"/>
    <property type="project" value="TreeGrafter"/>
</dbReference>
<feature type="compositionally biased region" description="Low complexity" evidence="9">
    <location>
        <begin position="388"/>
        <end position="398"/>
    </location>
</feature>
<feature type="region of interest" description="Disordered" evidence="9">
    <location>
        <begin position="352"/>
        <end position="404"/>
    </location>
</feature>
<feature type="compositionally biased region" description="Acidic residues" evidence="9">
    <location>
        <begin position="243"/>
        <end position="253"/>
    </location>
</feature>
<dbReference type="InterPro" id="IPR020479">
    <property type="entry name" value="HD_metazoa"/>
</dbReference>
<evidence type="ECO:0000256" key="8">
    <source>
        <dbReference type="RuleBase" id="RU004442"/>
    </source>
</evidence>
<dbReference type="InterPro" id="IPR050609">
    <property type="entry name" value="Antp_homeobox_Deformed_sf"/>
</dbReference>
<dbReference type="PRINTS" id="PR00024">
    <property type="entry name" value="HOMEOBOX"/>
</dbReference>
<dbReference type="GO" id="GO:0045944">
    <property type="term" value="P:positive regulation of transcription by RNA polymerase II"/>
    <property type="evidence" value="ECO:0007669"/>
    <property type="project" value="TreeGrafter"/>
</dbReference>
<evidence type="ECO:0000256" key="1">
    <source>
        <dbReference type="ARBA" id="ARBA00004123"/>
    </source>
</evidence>
<keyword evidence="5 6" id="KW-0539">Nucleus</keyword>
<feature type="region of interest" description="Disordered" evidence="9">
    <location>
        <begin position="420"/>
        <end position="439"/>
    </location>
</feature>
<feature type="compositionally biased region" description="Polar residues" evidence="9">
    <location>
        <begin position="217"/>
        <end position="234"/>
    </location>
</feature>
<feature type="compositionally biased region" description="Polar residues" evidence="9">
    <location>
        <begin position="369"/>
        <end position="387"/>
    </location>
</feature>
<evidence type="ECO:0000313" key="11">
    <source>
        <dbReference type="EMBL" id="JAG71915.1"/>
    </source>
</evidence>
<dbReference type="GO" id="GO:0005654">
    <property type="term" value="C:nucleoplasm"/>
    <property type="evidence" value="ECO:0007669"/>
    <property type="project" value="TreeGrafter"/>
</dbReference>
<accession>A0A0C9PM30</accession>
<evidence type="ECO:0000256" key="4">
    <source>
        <dbReference type="ARBA" id="ARBA00023155"/>
    </source>
</evidence>
<sequence length="504" mass="55830">MSSFLMNPTAGGYHQQHQQSSHHLPASPVVVDPKFPPTEEYSQSNYISSTSDFFSSGHHLSHPQSHQLQYGYHQHHHQAASTPYGAASAVPLNGGYASYGSYYTPHPHHQIHPVHHPSLHPHHHAVGALAMPPEAQQPPLTCPPSHHNQQSQQQPPTTVLGSTALSPNLLTSHVPDALQHPQHSQPPQQPQGQSTPHLESNVCSPTGANSLHRDNSPDLNQSNQHSGHMQSQQTSGQHHDDGSDQDDMDDDAMDGSPNMMDDEEEENENGERVVYPWMKKNHIAGVANPSYQPGVESKRQRTAYTRQQILELEKEFYTNRYLTRRRRIEIAHMLTLSERQIKIWFQNRRMKWKKDNKMPNTKNVRRKNTNGQPQAKPSKGSSRTKTGNNNNQKKNNNNSPCEFKLENASLDGSLDMSDFHGVSTALPHPHTSHPNFQGHPHSLTHLQAQLSHLQVNGMMDSTSGSLGHMNSGSISPLAPATTPPGISAAVPTAAIKSDYDLTAL</sequence>
<dbReference type="PANTHER" id="PTHR45771:SF14">
    <property type="entry name" value="HOMEOTIC PROTEIN DEFORMED"/>
    <property type="match status" value="1"/>
</dbReference>
<dbReference type="PROSITE" id="PS00032">
    <property type="entry name" value="ANTENNAPEDIA"/>
    <property type="match status" value="1"/>
</dbReference>
<dbReference type="GO" id="GO:0000978">
    <property type="term" value="F:RNA polymerase II cis-regulatory region sequence-specific DNA binding"/>
    <property type="evidence" value="ECO:0007669"/>
    <property type="project" value="TreeGrafter"/>
</dbReference>
<dbReference type="AlphaFoldDB" id="A0A0C9PM30"/>